<dbReference type="SUPFAM" id="SSF81901">
    <property type="entry name" value="HCP-like"/>
    <property type="match status" value="1"/>
</dbReference>
<dbReference type="PANTHER" id="PTHR46430:SF1">
    <property type="entry name" value="CHITIN SYNTHASE REGULATOR SKT5-RELATED"/>
    <property type="match status" value="1"/>
</dbReference>
<feature type="compositionally biased region" description="Low complexity" evidence="2">
    <location>
        <begin position="1"/>
        <end position="14"/>
    </location>
</feature>
<dbReference type="Pfam" id="PF08238">
    <property type="entry name" value="Sel1"/>
    <property type="match status" value="7"/>
</dbReference>
<dbReference type="AlphaFoldDB" id="A0AAN6ZZH5"/>
<reference evidence="3" key="1">
    <citation type="journal article" date="2023" name="Mol. Phylogenet. Evol.">
        <title>Genome-scale phylogeny and comparative genomics of the fungal order Sordariales.</title>
        <authorList>
            <person name="Hensen N."/>
            <person name="Bonometti L."/>
            <person name="Westerberg I."/>
            <person name="Brannstrom I.O."/>
            <person name="Guillou S."/>
            <person name="Cros-Aarteil S."/>
            <person name="Calhoun S."/>
            <person name="Haridas S."/>
            <person name="Kuo A."/>
            <person name="Mondo S."/>
            <person name="Pangilinan J."/>
            <person name="Riley R."/>
            <person name="LaButti K."/>
            <person name="Andreopoulos B."/>
            <person name="Lipzen A."/>
            <person name="Chen C."/>
            <person name="Yan M."/>
            <person name="Daum C."/>
            <person name="Ng V."/>
            <person name="Clum A."/>
            <person name="Steindorff A."/>
            <person name="Ohm R.A."/>
            <person name="Martin F."/>
            <person name="Silar P."/>
            <person name="Natvig D.O."/>
            <person name="Lalanne C."/>
            <person name="Gautier V."/>
            <person name="Ament-Velasquez S.L."/>
            <person name="Kruys A."/>
            <person name="Hutchinson M.I."/>
            <person name="Powell A.J."/>
            <person name="Barry K."/>
            <person name="Miller A.N."/>
            <person name="Grigoriev I.V."/>
            <person name="Debuchy R."/>
            <person name="Gladieux P."/>
            <person name="Hiltunen Thoren M."/>
            <person name="Johannesson H."/>
        </authorList>
    </citation>
    <scope>NUCLEOTIDE SEQUENCE</scope>
    <source>
        <strain evidence="3">CBS 538.74</strain>
    </source>
</reference>
<evidence type="ECO:0000256" key="2">
    <source>
        <dbReference type="SAM" id="MobiDB-lite"/>
    </source>
</evidence>
<protein>
    <recommendedName>
        <fullName evidence="5">Protein SKT5</fullName>
    </recommendedName>
</protein>
<feature type="compositionally biased region" description="Polar residues" evidence="2">
    <location>
        <begin position="212"/>
        <end position="226"/>
    </location>
</feature>
<feature type="region of interest" description="Disordered" evidence="2">
    <location>
        <begin position="409"/>
        <end position="433"/>
    </location>
</feature>
<dbReference type="InterPro" id="IPR051726">
    <property type="entry name" value="Chitin_Synth_Reg"/>
</dbReference>
<dbReference type="Gene3D" id="1.25.40.10">
    <property type="entry name" value="Tetratricopeptide repeat domain"/>
    <property type="match status" value="2"/>
</dbReference>
<dbReference type="InterPro" id="IPR006597">
    <property type="entry name" value="Sel1-like"/>
</dbReference>
<proteinExistence type="predicted"/>
<dbReference type="SMART" id="SM00671">
    <property type="entry name" value="SEL1"/>
    <property type="match status" value="7"/>
</dbReference>
<feature type="region of interest" description="Disordered" evidence="2">
    <location>
        <begin position="736"/>
        <end position="758"/>
    </location>
</feature>
<evidence type="ECO:0000313" key="4">
    <source>
        <dbReference type="Proteomes" id="UP001302745"/>
    </source>
</evidence>
<evidence type="ECO:0000256" key="1">
    <source>
        <dbReference type="ARBA" id="ARBA00022737"/>
    </source>
</evidence>
<gene>
    <name evidence="3" type="ORF">C8A00DRAFT_32598</name>
</gene>
<feature type="compositionally biased region" description="Pro residues" evidence="2">
    <location>
        <begin position="421"/>
        <end position="431"/>
    </location>
</feature>
<reference evidence="3" key="2">
    <citation type="submission" date="2023-05" db="EMBL/GenBank/DDBJ databases">
        <authorList>
            <consortium name="Lawrence Berkeley National Laboratory"/>
            <person name="Steindorff A."/>
            <person name="Hensen N."/>
            <person name="Bonometti L."/>
            <person name="Westerberg I."/>
            <person name="Brannstrom I.O."/>
            <person name="Guillou S."/>
            <person name="Cros-Aarteil S."/>
            <person name="Calhoun S."/>
            <person name="Haridas S."/>
            <person name="Kuo A."/>
            <person name="Mondo S."/>
            <person name="Pangilinan J."/>
            <person name="Riley R."/>
            <person name="Labutti K."/>
            <person name="Andreopoulos B."/>
            <person name="Lipzen A."/>
            <person name="Chen C."/>
            <person name="Yanf M."/>
            <person name="Daum C."/>
            <person name="Ng V."/>
            <person name="Clum A."/>
            <person name="Ohm R."/>
            <person name="Martin F."/>
            <person name="Silar P."/>
            <person name="Natvig D."/>
            <person name="Lalanne C."/>
            <person name="Gautier V."/>
            <person name="Ament-Velasquez S.L."/>
            <person name="Kruys A."/>
            <person name="Hutchinson M.I."/>
            <person name="Powell A.J."/>
            <person name="Barry K."/>
            <person name="Miller A.N."/>
            <person name="Grigoriev I.V."/>
            <person name="Debuchy R."/>
            <person name="Gladieux P."/>
            <person name="Thoren M.H."/>
            <person name="Johannesson H."/>
        </authorList>
    </citation>
    <scope>NUCLEOTIDE SEQUENCE</scope>
    <source>
        <strain evidence="3">CBS 538.74</strain>
    </source>
</reference>
<sequence length="758" mass="81981">MAAVSSPPSSGPTSPSSPPRRKPVPTLLHSLSPVGRYDWGENAKPLPGVPLSDSPRLRQSPVSPVKVKFQPDDWARPSTGNIETHRPHGQPMHAPVFDRALPKTPDAPTPPPHTPQYQPAPANGYIHSSSLPDALGLRPASNGTQKPFPPQDSRALNPAFDELSMDDQSGRKGENRNSRESDATGSTSRQQTSADSSVATSASSVSGILDVSDNQDNSADASTESSVIDDAALRPEPVPQLQYHHSAFLPRPASIAGALDPRARSNPNLAESAASINRHLTPTTNFNRRSSLPRPQSAYSVYSDFGRGRSPAFLGGSQNRAPSAHSRKSPETRPSSFAELLNVPYPQPAPAPITFDNSQLRSAVGNNASLLSAEKTLEMYRQNVKKTNDFSILYSFAVFLIATAQEQGLDPQESKRTKSPKPAPGVAPPSSPHDLVREARAILQKLSNNGYPFAQYYLADGYASGLFSKGKEDYNSAFPLFVLAAKHGHAESGYRTALCYEFGWGCRKDPAKAVQFLRTAASKRHPGAMTRLGKACLSGDLGEKRYREGIKWLKLAAEAADAIYNAAPYHLGSLYETGYGDDIFVDENYAAELFTQAADLGHPEANYRMGDAYEHGKLNCPRDPALSVHFYTGAAERGHAAAMMGLCAWYMVGAEPVLEKDEEEAYEWARKSAELGYVKAEYAVGYFTEMGIGCRRDILEANVWYVKAADSGDDRAKQRLAAIRAAISGGTPMDVAPPRNAKVRKSGGENESKDCIVM</sequence>
<dbReference type="Proteomes" id="UP001302745">
    <property type="component" value="Unassembled WGS sequence"/>
</dbReference>
<feature type="compositionally biased region" description="Pro residues" evidence="2">
    <location>
        <begin position="105"/>
        <end position="114"/>
    </location>
</feature>
<feature type="compositionally biased region" description="Basic and acidic residues" evidence="2">
    <location>
        <begin position="746"/>
        <end position="758"/>
    </location>
</feature>
<comment type="caution">
    <text evidence="3">The sequence shown here is derived from an EMBL/GenBank/DDBJ whole genome shotgun (WGS) entry which is preliminary data.</text>
</comment>
<feature type="region of interest" description="Disordered" evidence="2">
    <location>
        <begin position="1"/>
        <end position="237"/>
    </location>
</feature>
<dbReference type="EMBL" id="MU856907">
    <property type="protein sequence ID" value="KAK4154641.1"/>
    <property type="molecule type" value="Genomic_DNA"/>
</dbReference>
<feature type="compositionally biased region" description="Low complexity" evidence="2">
    <location>
        <begin position="192"/>
        <end position="206"/>
    </location>
</feature>
<feature type="compositionally biased region" description="Polar residues" evidence="2">
    <location>
        <begin position="274"/>
        <end position="300"/>
    </location>
</feature>
<evidence type="ECO:0000313" key="3">
    <source>
        <dbReference type="EMBL" id="KAK4154641.1"/>
    </source>
</evidence>
<evidence type="ECO:0008006" key="5">
    <source>
        <dbReference type="Google" id="ProtNLM"/>
    </source>
</evidence>
<feature type="region of interest" description="Disordered" evidence="2">
    <location>
        <begin position="274"/>
        <end position="335"/>
    </location>
</feature>
<feature type="compositionally biased region" description="Basic and acidic residues" evidence="2">
    <location>
        <begin position="168"/>
        <end position="182"/>
    </location>
</feature>
<keyword evidence="4" id="KW-1185">Reference proteome</keyword>
<accession>A0AAN6ZZH5</accession>
<keyword evidence="1" id="KW-0677">Repeat</keyword>
<name>A0AAN6ZZH5_9PEZI</name>
<dbReference type="PANTHER" id="PTHR46430">
    <property type="entry name" value="PROTEIN SKT5-RELATED"/>
    <property type="match status" value="1"/>
</dbReference>
<dbReference type="InterPro" id="IPR011990">
    <property type="entry name" value="TPR-like_helical_dom_sf"/>
</dbReference>
<organism evidence="3 4">
    <name type="scientific">Chaetomidium leptoderma</name>
    <dbReference type="NCBI Taxonomy" id="669021"/>
    <lineage>
        <taxon>Eukaryota</taxon>
        <taxon>Fungi</taxon>
        <taxon>Dikarya</taxon>
        <taxon>Ascomycota</taxon>
        <taxon>Pezizomycotina</taxon>
        <taxon>Sordariomycetes</taxon>
        <taxon>Sordariomycetidae</taxon>
        <taxon>Sordariales</taxon>
        <taxon>Chaetomiaceae</taxon>
        <taxon>Chaetomidium</taxon>
    </lineage>
</organism>